<name>A0A9W6YS93_AMBMO</name>
<dbReference type="Pfam" id="PF07690">
    <property type="entry name" value="MFS_1"/>
    <property type="match status" value="1"/>
</dbReference>
<feature type="transmembrane region" description="Helical" evidence="2">
    <location>
        <begin position="88"/>
        <end position="107"/>
    </location>
</feature>
<evidence type="ECO:0000313" key="5">
    <source>
        <dbReference type="Proteomes" id="UP001165063"/>
    </source>
</evidence>
<dbReference type="InterPro" id="IPR011701">
    <property type="entry name" value="MFS"/>
</dbReference>
<dbReference type="AlphaFoldDB" id="A0A9W6YS93"/>
<sequence>MVVKTKPVTRIDNYTSANFLGFLITSFSSISLAVFIAVTQTYFITDVLGIVSKAGSYVGILTFSDEALSLCLVPFVGALADKIGTRPIVCFGFLTAGISLIGCALFVRNSVFPWMLFWRLIYSLGLSSVLGVLTVLVLELNNSNFEINEFFRFKKVKLSEQGTLNETLRQATEDFDVEEQLPDISDNEEDDELTGRHAPLNTFRELNDVNKRKAAGKRVSLLGIFSGLGAIFAVLFLLRLPVWFGINQSPDTAVRSTYYTVGIISIGISVLLYFLLYKDDTKKLFRDDIDDLFDDLDIRGADENDPMLTNNDVAPIFNQKETFLQTLKKGYQLSLENPIILLTYFANLMSRCLTVGMAVFIPIYVNLYFISSGKCSTVGEDNCPDSYILTSILTGVINLFTLVMAPVVGVLIDKFNNHAHLLLVTNALSIVGALCYGFSPVPEHNPVLFIGSVLLGSSQIAFVLLSVTMLTNITSSDTYFEYKGSISGVSAFVASVGVMILSFFGGLSSIMSPRAPFFGVVILNFIFFVCLFKLRGASAN</sequence>
<feature type="transmembrane region" description="Helical" evidence="2">
    <location>
        <begin position="219"/>
        <end position="238"/>
    </location>
</feature>
<dbReference type="GO" id="GO:0022857">
    <property type="term" value="F:transmembrane transporter activity"/>
    <property type="evidence" value="ECO:0007669"/>
    <property type="project" value="InterPro"/>
</dbReference>
<dbReference type="PANTHER" id="PTHR23524">
    <property type="entry name" value="TRANSPORTER, PUTATIVE (AFU_ORTHOLOGUE AFUA_8G04850)-RELATED"/>
    <property type="match status" value="1"/>
</dbReference>
<feature type="transmembrane region" description="Helical" evidence="2">
    <location>
        <begin position="419"/>
        <end position="441"/>
    </location>
</feature>
<accession>A0A9W6YS93</accession>
<comment type="subcellular location">
    <subcellularLocation>
        <location evidence="1">Membrane</location>
        <topology evidence="1">Multi-pass membrane protein</topology>
    </subcellularLocation>
</comment>
<evidence type="ECO:0000259" key="3">
    <source>
        <dbReference type="PROSITE" id="PS50850"/>
    </source>
</evidence>
<dbReference type="PANTHER" id="PTHR23524:SF1">
    <property type="entry name" value="MRH DOMAIN-CONTAINING PROTEIN-RELATED"/>
    <property type="match status" value="1"/>
</dbReference>
<feature type="transmembrane region" description="Helical" evidence="2">
    <location>
        <begin position="119"/>
        <end position="138"/>
    </location>
</feature>
<dbReference type="Gene3D" id="1.20.1250.20">
    <property type="entry name" value="MFS general substrate transporter like domains"/>
    <property type="match status" value="2"/>
</dbReference>
<gene>
    <name evidence="4" type="ORF">Amon01_000007200</name>
</gene>
<feature type="transmembrane region" description="Helical" evidence="2">
    <location>
        <begin position="387"/>
        <end position="412"/>
    </location>
</feature>
<feature type="domain" description="Major facilitator superfamily (MFS) profile" evidence="3">
    <location>
        <begin position="339"/>
        <end position="540"/>
    </location>
</feature>
<protein>
    <submittedName>
        <fullName evidence="4">Unnamed protein product</fullName>
    </submittedName>
</protein>
<organism evidence="4 5">
    <name type="scientific">Ambrosiozyma monospora</name>
    <name type="common">Yeast</name>
    <name type="synonym">Endomycopsis monosporus</name>
    <dbReference type="NCBI Taxonomy" id="43982"/>
    <lineage>
        <taxon>Eukaryota</taxon>
        <taxon>Fungi</taxon>
        <taxon>Dikarya</taxon>
        <taxon>Ascomycota</taxon>
        <taxon>Saccharomycotina</taxon>
        <taxon>Pichiomycetes</taxon>
        <taxon>Pichiales</taxon>
        <taxon>Pichiaceae</taxon>
        <taxon>Ambrosiozyma</taxon>
    </lineage>
</organism>
<keyword evidence="2" id="KW-0812">Transmembrane</keyword>
<dbReference type="EMBL" id="BSXU01000025">
    <property type="protein sequence ID" value="GMG18910.1"/>
    <property type="molecule type" value="Genomic_DNA"/>
</dbReference>
<evidence type="ECO:0000256" key="2">
    <source>
        <dbReference type="SAM" id="Phobius"/>
    </source>
</evidence>
<evidence type="ECO:0000313" key="4">
    <source>
        <dbReference type="EMBL" id="GMG18910.1"/>
    </source>
</evidence>
<feature type="transmembrane region" description="Helical" evidence="2">
    <location>
        <begin position="339"/>
        <end position="367"/>
    </location>
</feature>
<dbReference type="InterPro" id="IPR036259">
    <property type="entry name" value="MFS_trans_sf"/>
</dbReference>
<feature type="transmembrane region" description="Helical" evidence="2">
    <location>
        <begin position="258"/>
        <end position="276"/>
    </location>
</feature>
<comment type="caution">
    <text evidence="4">The sequence shown here is derived from an EMBL/GenBank/DDBJ whole genome shotgun (WGS) entry which is preliminary data.</text>
</comment>
<feature type="transmembrane region" description="Helical" evidence="2">
    <location>
        <begin position="20"/>
        <end position="44"/>
    </location>
</feature>
<reference evidence="4" key="1">
    <citation type="submission" date="2023-04" db="EMBL/GenBank/DDBJ databases">
        <title>Ambrosiozyma monospora NBRC 1965.</title>
        <authorList>
            <person name="Ichikawa N."/>
            <person name="Sato H."/>
            <person name="Tonouchi N."/>
        </authorList>
    </citation>
    <scope>NUCLEOTIDE SEQUENCE</scope>
    <source>
        <strain evidence="4">NBRC 1965</strain>
    </source>
</reference>
<dbReference type="GO" id="GO:0016020">
    <property type="term" value="C:membrane"/>
    <property type="evidence" value="ECO:0007669"/>
    <property type="project" value="UniProtKB-SubCell"/>
</dbReference>
<proteinExistence type="predicted"/>
<keyword evidence="2" id="KW-0472">Membrane</keyword>
<dbReference type="InterPro" id="IPR020846">
    <property type="entry name" value="MFS_dom"/>
</dbReference>
<dbReference type="OrthoDB" id="18110at2759"/>
<keyword evidence="2" id="KW-1133">Transmembrane helix</keyword>
<feature type="transmembrane region" description="Helical" evidence="2">
    <location>
        <begin position="56"/>
        <end position="76"/>
    </location>
</feature>
<feature type="transmembrane region" description="Helical" evidence="2">
    <location>
        <begin position="491"/>
        <end position="511"/>
    </location>
</feature>
<dbReference type="Proteomes" id="UP001165063">
    <property type="component" value="Unassembled WGS sequence"/>
</dbReference>
<feature type="transmembrane region" description="Helical" evidence="2">
    <location>
        <begin position="517"/>
        <end position="534"/>
    </location>
</feature>
<dbReference type="PROSITE" id="PS50850">
    <property type="entry name" value="MFS"/>
    <property type="match status" value="1"/>
</dbReference>
<evidence type="ECO:0000256" key="1">
    <source>
        <dbReference type="ARBA" id="ARBA00004141"/>
    </source>
</evidence>
<keyword evidence="5" id="KW-1185">Reference proteome</keyword>
<dbReference type="SUPFAM" id="SSF103473">
    <property type="entry name" value="MFS general substrate transporter"/>
    <property type="match status" value="2"/>
</dbReference>
<feature type="transmembrane region" description="Helical" evidence="2">
    <location>
        <begin position="447"/>
        <end position="470"/>
    </location>
</feature>